<evidence type="ECO:0000259" key="8">
    <source>
        <dbReference type="PROSITE" id="PS51831"/>
    </source>
</evidence>
<dbReference type="KEGG" id="pin:Ping_0203"/>
<comment type="function">
    <text evidence="5">In eubacteria ppGpp (guanosine 3'-diphosphate 5'-diphosphate) is a mediator of the stringent response that coordinates a variety of cellular activities in response to changes in nutritional abundance.</text>
</comment>
<dbReference type="Gene3D" id="1.10.3210.10">
    <property type="entry name" value="Hypothetical protein af1432"/>
    <property type="match status" value="1"/>
</dbReference>
<dbReference type="PANTHER" id="PTHR21262">
    <property type="entry name" value="GUANOSINE-3',5'-BIS DIPHOSPHATE 3'-PYROPHOSPHOHYDROLASE"/>
    <property type="match status" value="1"/>
</dbReference>
<dbReference type="EMBL" id="CP000510">
    <property type="protein sequence ID" value="ABM02071.1"/>
    <property type="molecule type" value="Genomic_DNA"/>
</dbReference>
<dbReference type="Proteomes" id="UP000000639">
    <property type="component" value="Chromosome"/>
</dbReference>
<organism evidence="10 11">
    <name type="scientific">Psychromonas ingrahamii (strain DSM 17664 / CCUG 51855 / 37)</name>
    <dbReference type="NCBI Taxonomy" id="357804"/>
    <lineage>
        <taxon>Bacteria</taxon>
        <taxon>Pseudomonadati</taxon>
        <taxon>Pseudomonadota</taxon>
        <taxon>Gammaproteobacteria</taxon>
        <taxon>Alteromonadales</taxon>
        <taxon>Psychromonadaceae</taxon>
        <taxon>Psychromonas</taxon>
    </lineage>
</organism>
<dbReference type="FunFam" id="3.30.460.10:FF:000001">
    <property type="entry name" value="GTP pyrophosphokinase RelA"/>
    <property type="match status" value="1"/>
</dbReference>
<dbReference type="EC" id="3.1.7.2" evidence="3"/>
<feature type="coiled-coil region" evidence="6">
    <location>
        <begin position="188"/>
        <end position="215"/>
    </location>
</feature>
<dbReference type="Pfam" id="PF13291">
    <property type="entry name" value="ACT_4"/>
    <property type="match status" value="1"/>
</dbReference>
<dbReference type="FunFam" id="1.10.3210.10:FF:000001">
    <property type="entry name" value="GTP pyrophosphokinase RelA"/>
    <property type="match status" value="1"/>
</dbReference>
<dbReference type="PROSITE" id="PS51671">
    <property type="entry name" value="ACT"/>
    <property type="match status" value="1"/>
</dbReference>
<protein>
    <recommendedName>
        <fullName evidence="3">guanosine-3',5'-bis(diphosphate) 3'-diphosphatase</fullName>
        <ecNumber evidence="3">3.1.7.2</ecNumber>
    </recommendedName>
</protein>
<evidence type="ECO:0000256" key="3">
    <source>
        <dbReference type="ARBA" id="ARBA00024387"/>
    </source>
</evidence>
<dbReference type="GO" id="GO:0015949">
    <property type="term" value="P:nucleobase-containing small molecule interconversion"/>
    <property type="evidence" value="ECO:0007669"/>
    <property type="project" value="UniProtKB-ARBA"/>
</dbReference>
<dbReference type="eggNOG" id="COG0317">
    <property type="taxonomic scope" value="Bacteria"/>
</dbReference>
<dbReference type="PROSITE" id="PS51831">
    <property type="entry name" value="HD"/>
    <property type="match status" value="1"/>
</dbReference>
<proteinExistence type="inferred from homology"/>
<comment type="similarity">
    <text evidence="5">Belongs to the relA/spoT family.</text>
</comment>
<dbReference type="InterPro" id="IPR002912">
    <property type="entry name" value="ACT_dom"/>
</dbReference>
<dbReference type="InterPro" id="IPR012675">
    <property type="entry name" value="Beta-grasp_dom_sf"/>
</dbReference>
<dbReference type="GO" id="GO:0005886">
    <property type="term" value="C:plasma membrane"/>
    <property type="evidence" value="ECO:0007669"/>
    <property type="project" value="TreeGrafter"/>
</dbReference>
<evidence type="ECO:0000256" key="6">
    <source>
        <dbReference type="SAM" id="Coils"/>
    </source>
</evidence>
<evidence type="ECO:0000259" key="7">
    <source>
        <dbReference type="PROSITE" id="PS51671"/>
    </source>
</evidence>
<dbReference type="InterPro" id="IPR033655">
    <property type="entry name" value="TGS_RelA/SpoT"/>
</dbReference>
<comment type="pathway">
    <text evidence="2">Purine metabolism; ppGpp biosynthesis; ppGpp from GDP: step 1/1.</text>
</comment>
<dbReference type="CDD" id="cd01668">
    <property type="entry name" value="TGS_RSH"/>
    <property type="match status" value="1"/>
</dbReference>
<dbReference type="Gene3D" id="3.10.20.30">
    <property type="match status" value="1"/>
</dbReference>
<dbReference type="CDD" id="cd05399">
    <property type="entry name" value="NT_Rel-Spo_like"/>
    <property type="match status" value="1"/>
</dbReference>
<dbReference type="InterPro" id="IPR006674">
    <property type="entry name" value="HD_domain"/>
</dbReference>
<reference evidence="10 11" key="1">
    <citation type="submission" date="2007-01" db="EMBL/GenBank/DDBJ databases">
        <title>Complete sequence of Psychromonas ingrahamii 37.</title>
        <authorList>
            <consortium name="US DOE Joint Genome Institute"/>
            <person name="Copeland A."/>
            <person name="Lucas S."/>
            <person name="Lapidus A."/>
            <person name="Barry K."/>
            <person name="Detter J.C."/>
            <person name="Glavina del Rio T."/>
            <person name="Hammon N."/>
            <person name="Israni S."/>
            <person name="Dalin E."/>
            <person name="Tice H."/>
            <person name="Pitluck S."/>
            <person name="Thompson L.S."/>
            <person name="Brettin T."/>
            <person name="Bruce D."/>
            <person name="Han C."/>
            <person name="Tapia R."/>
            <person name="Schmutz J."/>
            <person name="Larimer F."/>
            <person name="Land M."/>
            <person name="Hauser L."/>
            <person name="Kyrpides N."/>
            <person name="Ivanova N."/>
            <person name="Staley J."/>
            <person name="Richardson P."/>
        </authorList>
    </citation>
    <scope>NUCLEOTIDE SEQUENCE [LARGE SCALE GENOMIC DNA]</scope>
    <source>
        <strain evidence="10 11">37</strain>
    </source>
</reference>
<dbReference type="Pfam" id="PF04607">
    <property type="entry name" value="RelA_SpoT"/>
    <property type="match status" value="1"/>
</dbReference>
<dbReference type="SUPFAM" id="SSF55021">
    <property type="entry name" value="ACT-like"/>
    <property type="match status" value="1"/>
</dbReference>
<dbReference type="AlphaFoldDB" id="A1SRF6"/>
<feature type="domain" description="HD" evidence="8">
    <location>
        <begin position="45"/>
        <end position="144"/>
    </location>
</feature>
<dbReference type="FunFam" id="3.10.20.30:FF:000002">
    <property type="entry name" value="GTP pyrophosphokinase (RelA/SpoT)"/>
    <property type="match status" value="1"/>
</dbReference>
<dbReference type="Pfam" id="PF13328">
    <property type="entry name" value="HD_4"/>
    <property type="match status" value="1"/>
</dbReference>
<evidence type="ECO:0000256" key="2">
    <source>
        <dbReference type="ARBA" id="ARBA00024329"/>
    </source>
</evidence>
<dbReference type="UniPathway" id="UPA00908">
    <property type="reaction ID" value="UER00886"/>
</dbReference>
<evidence type="ECO:0000313" key="11">
    <source>
        <dbReference type="Proteomes" id="UP000000639"/>
    </source>
</evidence>
<accession>A1SRF6</accession>
<evidence type="ECO:0000256" key="4">
    <source>
        <dbReference type="ARBA" id="ARBA00047968"/>
    </source>
</evidence>
<dbReference type="GO" id="GO:0042594">
    <property type="term" value="P:response to starvation"/>
    <property type="evidence" value="ECO:0007669"/>
    <property type="project" value="TreeGrafter"/>
</dbReference>
<feature type="domain" description="ACT" evidence="7">
    <location>
        <begin position="632"/>
        <end position="706"/>
    </location>
</feature>
<feature type="domain" description="TGS" evidence="9">
    <location>
        <begin position="385"/>
        <end position="448"/>
    </location>
</feature>
<dbReference type="CDD" id="cd00077">
    <property type="entry name" value="HDc"/>
    <property type="match status" value="1"/>
</dbReference>
<dbReference type="InterPro" id="IPR003607">
    <property type="entry name" value="HD/PDEase_dom"/>
</dbReference>
<dbReference type="InterPro" id="IPR012676">
    <property type="entry name" value="TGS-like"/>
</dbReference>
<dbReference type="InterPro" id="IPR004095">
    <property type="entry name" value="TGS"/>
</dbReference>
<dbReference type="Gene3D" id="3.30.460.10">
    <property type="entry name" value="Beta Polymerase, domain 2"/>
    <property type="match status" value="1"/>
</dbReference>
<dbReference type="CDD" id="cd04876">
    <property type="entry name" value="ACT_RelA-SpoT"/>
    <property type="match status" value="1"/>
</dbReference>
<dbReference type="PANTHER" id="PTHR21262:SF36">
    <property type="entry name" value="BIFUNCTIONAL (P)PPGPP SYNTHASE_HYDROLASE SPOT"/>
    <property type="match status" value="1"/>
</dbReference>
<dbReference type="InterPro" id="IPR007685">
    <property type="entry name" value="RelA_SpoT"/>
</dbReference>
<dbReference type="SUPFAM" id="SSF81271">
    <property type="entry name" value="TGS-like"/>
    <property type="match status" value="1"/>
</dbReference>
<dbReference type="SUPFAM" id="SSF109604">
    <property type="entry name" value="HD-domain/PDEase-like"/>
    <property type="match status" value="1"/>
</dbReference>
<dbReference type="InterPro" id="IPR045865">
    <property type="entry name" value="ACT-like_dom_sf"/>
</dbReference>
<dbReference type="Pfam" id="PF02824">
    <property type="entry name" value="TGS"/>
    <property type="match status" value="1"/>
</dbReference>
<dbReference type="Gene3D" id="3.30.70.260">
    <property type="match status" value="1"/>
</dbReference>
<dbReference type="SUPFAM" id="SSF81301">
    <property type="entry name" value="Nucleotidyltransferase"/>
    <property type="match status" value="1"/>
</dbReference>
<evidence type="ECO:0000256" key="5">
    <source>
        <dbReference type="RuleBase" id="RU003847"/>
    </source>
</evidence>
<dbReference type="OrthoDB" id="9805041at2"/>
<dbReference type="GO" id="GO:0008893">
    <property type="term" value="F:guanosine-3',5'-bis(diphosphate) 3'-diphosphatase activity"/>
    <property type="evidence" value="ECO:0007669"/>
    <property type="project" value="UniProtKB-EC"/>
</dbReference>
<gene>
    <name evidence="10" type="ordered locus">Ping_0203</name>
</gene>
<keyword evidence="1" id="KW-0378">Hydrolase</keyword>
<keyword evidence="6" id="KW-0175">Coiled coil</keyword>
<sequence>MSIFQPLKDLTESYLSAEQCAFIERAYRFAYLAHEGVKRASGEPYITHPVAVAEILAGMHLDHEAIAAALLHDVLEDTDATYQELADAFNTSVAELVEGVTKLDKVNFRNHKEAQAENIRKMLIAMSKDFRVMLIKLADRVHNMRTLGSLRQDKRRRIAQETFEIFTPIADRLGLHNLKNELEHLAFKAQNRARYNVLKEAINKAQKNRKDFIQNICAEISDKLQTLPMEAKVIGRQKDLYSLYTKMRQKGCQFHDVMDVYAFRIIVKDLDSCYRALGQVHHLYQPKLGHFKDYIAIPKANSYQSIHTTLLTHHGVNIEIQIRTEDMDEVAKYGIAAHWGYKEGSNNQNMTAQLQTRNWFQGLSDQEDHTTNSVLMLENIKQELGKNEIHVLTPQGKIIVLPAQATPVDFAYALHTKIGHRCIGTKVDNEFALLSNKLESGQTIEIITSDEEHPCGDWLNFVATHKARLNIRQYLKQLPQEHTVPEGRRLLKQALGSTNLTDIPQENIDKLLADHRLNDFDSLLNEIGSGKLMSIIVARRLRGNAAELTESELKQQNRRSAIKGTEGMMVSYAKCCKPLPGDAVIAHTSPGRGLVVHAKHCHNVTGFEDELDKYIPVEWDMNVMNQFEYSSDLIIMMINHKAGLAQLFNLISKCNANVVEIQTTELPDHLYLINLTLVVINRIHLSKVMRQIKKLPSVKSVKRSNQKDRSKRQIN</sequence>
<dbReference type="PROSITE" id="PS51880">
    <property type="entry name" value="TGS"/>
    <property type="match status" value="1"/>
</dbReference>
<dbReference type="SMART" id="SM00954">
    <property type="entry name" value="RelA_SpoT"/>
    <property type="match status" value="1"/>
</dbReference>
<dbReference type="GO" id="GO:0008728">
    <property type="term" value="F:GTP diphosphokinase activity"/>
    <property type="evidence" value="ECO:0007669"/>
    <property type="project" value="TreeGrafter"/>
</dbReference>
<name>A1SRF6_PSYIN</name>
<dbReference type="NCBIfam" id="TIGR00691">
    <property type="entry name" value="spoT_relA"/>
    <property type="match status" value="1"/>
</dbReference>
<dbReference type="SMART" id="SM00471">
    <property type="entry name" value="HDc"/>
    <property type="match status" value="1"/>
</dbReference>
<evidence type="ECO:0000259" key="9">
    <source>
        <dbReference type="PROSITE" id="PS51880"/>
    </source>
</evidence>
<dbReference type="GO" id="GO:0015970">
    <property type="term" value="P:guanosine tetraphosphate biosynthetic process"/>
    <property type="evidence" value="ECO:0007669"/>
    <property type="project" value="UniProtKB-UniPathway"/>
</dbReference>
<dbReference type="STRING" id="357804.Ping_0203"/>
<dbReference type="InterPro" id="IPR043519">
    <property type="entry name" value="NT_sf"/>
</dbReference>
<evidence type="ECO:0000313" key="10">
    <source>
        <dbReference type="EMBL" id="ABM02071.1"/>
    </source>
</evidence>
<keyword evidence="11" id="KW-1185">Reference proteome</keyword>
<evidence type="ECO:0000256" key="1">
    <source>
        <dbReference type="ARBA" id="ARBA00022801"/>
    </source>
</evidence>
<comment type="catalytic activity">
    <reaction evidence="4">
        <text>guanosine 3',5'-bis(diphosphate) + H2O = GDP + diphosphate + H(+)</text>
        <dbReference type="Rhea" id="RHEA:14253"/>
        <dbReference type="ChEBI" id="CHEBI:15377"/>
        <dbReference type="ChEBI" id="CHEBI:15378"/>
        <dbReference type="ChEBI" id="CHEBI:33019"/>
        <dbReference type="ChEBI" id="CHEBI:58189"/>
        <dbReference type="ChEBI" id="CHEBI:77828"/>
        <dbReference type="EC" id="3.1.7.2"/>
    </reaction>
</comment>
<dbReference type="InterPro" id="IPR004811">
    <property type="entry name" value="RelA/Spo_fam"/>
</dbReference>
<dbReference type="HOGENOM" id="CLU_012300_3_0_6"/>
<dbReference type="RefSeq" id="WP_011768630.1">
    <property type="nucleotide sequence ID" value="NC_008709.1"/>
</dbReference>